<dbReference type="InterPro" id="IPR033985">
    <property type="entry name" value="SusD-like_N"/>
</dbReference>
<evidence type="ECO:0000256" key="2">
    <source>
        <dbReference type="ARBA" id="ARBA00006275"/>
    </source>
</evidence>
<protein>
    <submittedName>
        <fullName evidence="8">RagB/SusD family nutrient uptake outer membrane protein</fullName>
    </submittedName>
</protein>
<evidence type="ECO:0000259" key="7">
    <source>
        <dbReference type="Pfam" id="PF14322"/>
    </source>
</evidence>
<keyword evidence="3" id="KW-0732">Signal</keyword>
<dbReference type="GeneID" id="82188430"/>
<dbReference type="InterPro" id="IPR012944">
    <property type="entry name" value="SusD_RagB_dom"/>
</dbReference>
<accession>A0A1C7H5D2</accession>
<keyword evidence="5" id="KW-0998">Cell outer membrane</keyword>
<evidence type="ECO:0000256" key="3">
    <source>
        <dbReference type="ARBA" id="ARBA00022729"/>
    </source>
</evidence>
<dbReference type="Proteomes" id="UP000092631">
    <property type="component" value="Chromosome"/>
</dbReference>
<comment type="similarity">
    <text evidence="2">Belongs to the SusD family.</text>
</comment>
<sequence>MNILKYTNRFIKSGFVGITCLACFSSCNYLDVIPPAQPDMEDTMTDKSATLGFLFSCYAPILEFHTYNINYLENGSDETLYPLTWSGQCQKIQFGTANTTDGIGMWYTWYSALGQVHRFLQQIDILNPVGVTEDDKDEYKGECYFLDAYYHFRLLNTYGPIPIVSEMMDPNITKNEMPGRSHFDYCVKYIVDKLDQAAYLLPDKRELSDAGRADATICKCIKARVLLYAASPLWNGSFYDKSWKNSKYETPGYGNELVSSQYERKKWETALTACQEAFAAAEKAGYKLFDIETANSIAEKQKVPLPFIPGKEEDTPENELFKERVRMFQYLVASNESDGNNELIWGVNTKRMGPTDYWPTLSQAPRKIIKTNGTTWHSMSGWSFNAPTLNTVQRFYTENGKLPADDNDFYHKSEWYTRFYEGTSSPALERDDIDKEDVKNDIIKFNAAREARYYAWIAFDGCQYATNIRDGEPLWLNLKNSATNGYVLNDRNYTGTGFMTKKFMTPDIKYDKTNKVTGTPTRLPFVRMAELYLNLAECYAALGNNKEALKQLNFVRRRAGFDDLEEADMPRMNMSVVDLIRNERFVELFKEGHRYYDMRRWTIAPQVSGAGKIYVLNNNKVDPTFEEFNKPILAEQPLRWYNRLYLLPPDDTEIYSNPQLVQSPGY</sequence>
<dbReference type="EMBL" id="CP015401">
    <property type="protein sequence ID" value="ANU59869.1"/>
    <property type="molecule type" value="Genomic_DNA"/>
</dbReference>
<dbReference type="RefSeq" id="WP_065540458.1">
    <property type="nucleotide sequence ID" value="NZ_CAPDLJ010000021.1"/>
</dbReference>
<dbReference type="Gene3D" id="1.25.40.390">
    <property type="match status" value="1"/>
</dbReference>
<dbReference type="Pfam" id="PF14322">
    <property type="entry name" value="SusD-like_3"/>
    <property type="match status" value="1"/>
</dbReference>
<dbReference type="KEGG" id="bcae:A4V03_14910"/>
<gene>
    <name evidence="8" type="ORF">A4V03_14910</name>
</gene>
<dbReference type="AlphaFoldDB" id="A0A1C7H5D2"/>
<dbReference type="Pfam" id="PF07980">
    <property type="entry name" value="SusD_RagB"/>
    <property type="match status" value="1"/>
</dbReference>
<dbReference type="SUPFAM" id="SSF48452">
    <property type="entry name" value="TPR-like"/>
    <property type="match status" value="1"/>
</dbReference>
<keyword evidence="4" id="KW-0472">Membrane</keyword>
<evidence type="ECO:0000313" key="9">
    <source>
        <dbReference type="Proteomes" id="UP000092631"/>
    </source>
</evidence>
<dbReference type="InterPro" id="IPR011990">
    <property type="entry name" value="TPR-like_helical_dom_sf"/>
</dbReference>
<evidence type="ECO:0000259" key="6">
    <source>
        <dbReference type="Pfam" id="PF07980"/>
    </source>
</evidence>
<proteinExistence type="inferred from homology"/>
<evidence type="ECO:0000256" key="5">
    <source>
        <dbReference type="ARBA" id="ARBA00023237"/>
    </source>
</evidence>
<organism evidence="8 9">
    <name type="scientific">Bacteroides caecimuris</name>
    <dbReference type="NCBI Taxonomy" id="1796613"/>
    <lineage>
        <taxon>Bacteria</taxon>
        <taxon>Pseudomonadati</taxon>
        <taxon>Bacteroidota</taxon>
        <taxon>Bacteroidia</taxon>
        <taxon>Bacteroidales</taxon>
        <taxon>Bacteroidaceae</taxon>
        <taxon>Bacteroides</taxon>
    </lineage>
</organism>
<name>A0A1C7H5D2_9BACE</name>
<feature type="domain" description="SusD-like N-terminal" evidence="7">
    <location>
        <begin position="101"/>
        <end position="206"/>
    </location>
</feature>
<reference evidence="9" key="1">
    <citation type="submission" date="2016-04" db="EMBL/GenBank/DDBJ databases">
        <title>Complete Genome Sequences of Twelve Strains of a Stable Defined Moderately Diverse Mouse Microbiota 2 (sDMDMm2).</title>
        <authorList>
            <person name="Uchimura Y."/>
            <person name="Wyss M."/>
            <person name="Brugiroux S."/>
            <person name="Limenitakis J.P."/>
            <person name="Stecher B."/>
            <person name="McCoy K.D."/>
            <person name="Macpherson A.J."/>
        </authorList>
    </citation>
    <scope>NUCLEOTIDE SEQUENCE [LARGE SCALE GENOMIC DNA]</scope>
    <source>
        <strain evidence="9">I48</strain>
    </source>
</reference>
<dbReference type="OrthoDB" id="724176at2"/>
<evidence type="ECO:0000256" key="1">
    <source>
        <dbReference type="ARBA" id="ARBA00004442"/>
    </source>
</evidence>
<evidence type="ECO:0000256" key="4">
    <source>
        <dbReference type="ARBA" id="ARBA00023136"/>
    </source>
</evidence>
<evidence type="ECO:0000313" key="8">
    <source>
        <dbReference type="EMBL" id="ANU59869.1"/>
    </source>
</evidence>
<dbReference type="GO" id="GO:0009279">
    <property type="term" value="C:cell outer membrane"/>
    <property type="evidence" value="ECO:0007669"/>
    <property type="project" value="UniProtKB-SubCell"/>
</dbReference>
<keyword evidence="9" id="KW-1185">Reference proteome</keyword>
<comment type="subcellular location">
    <subcellularLocation>
        <location evidence="1">Cell outer membrane</location>
    </subcellularLocation>
</comment>
<feature type="domain" description="RagB/SusD" evidence="6">
    <location>
        <begin position="342"/>
        <end position="666"/>
    </location>
</feature>